<dbReference type="RefSeq" id="WP_158982870.1">
    <property type="nucleotide sequence ID" value="NZ_BAABKY010000001.1"/>
</dbReference>
<comment type="caution">
    <text evidence="2">The sequence shown here is derived from an EMBL/GenBank/DDBJ whole genome shotgun (WGS) entry which is preliminary data.</text>
</comment>
<keyword evidence="1" id="KW-0812">Transmembrane</keyword>
<proteinExistence type="predicted"/>
<keyword evidence="3" id="KW-1185">Reference proteome</keyword>
<protein>
    <recommendedName>
        <fullName evidence="4">DUF3955 domain-containing protein</fullName>
    </recommendedName>
</protein>
<gene>
    <name evidence="2" type="ORF">GCM10025759_06100</name>
</gene>
<keyword evidence="1" id="KW-1133">Transmembrane helix</keyword>
<evidence type="ECO:0000313" key="3">
    <source>
        <dbReference type="Proteomes" id="UP001501083"/>
    </source>
</evidence>
<feature type="transmembrane region" description="Helical" evidence="1">
    <location>
        <begin position="40"/>
        <end position="65"/>
    </location>
</feature>
<evidence type="ECO:0008006" key="4">
    <source>
        <dbReference type="Google" id="ProtNLM"/>
    </source>
</evidence>
<organism evidence="2 3">
    <name type="scientific">Lysobacter panacisoli</name>
    <dbReference type="NCBI Taxonomy" id="1255263"/>
    <lineage>
        <taxon>Bacteria</taxon>
        <taxon>Pseudomonadati</taxon>
        <taxon>Pseudomonadota</taxon>
        <taxon>Gammaproteobacteria</taxon>
        <taxon>Lysobacterales</taxon>
        <taxon>Lysobacteraceae</taxon>
        <taxon>Lysobacter</taxon>
    </lineage>
</organism>
<evidence type="ECO:0000313" key="2">
    <source>
        <dbReference type="EMBL" id="GAA5069360.1"/>
    </source>
</evidence>
<accession>A0ABP9L6H2</accession>
<dbReference type="EMBL" id="BAABKY010000001">
    <property type="protein sequence ID" value="GAA5069360.1"/>
    <property type="molecule type" value="Genomic_DNA"/>
</dbReference>
<feature type="transmembrane region" description="Helical" evidence="1">
    <location>
        <begin position="7"/>
        <end position="28"/>
    </location>
</feature>
<name>A0ABP9L6H2_9GAMM</name>
<evidence type="ECO:0000256" key="1">
    <source>
        <dbReference type="SAM" id="Phobius"/>
    </source>
</evidence>
<sequence length="71" mass="7503">MKSIRLLAGWLCIVLGFAVMILISFGAFDPAATPGTTTTLLPVLVSMLPSVSLGIAIFALGVWLISTGRRR</sequence>
<keyword evidence="1" id="KW-0472">Membrane</keyword>
<dbReference type="Proteomes" id="UP001501083">
    <property type="component" value="Unassembled WGS sequence"/>
</dbReference>
<reference evidence="3" key="1">
    <citation type="journal article" date="2019" name="Int. J. Syst. Evol. Microbiol.">
        <title>The Global Catalogue of Microorganisms (GCM) 10K type strain sequencing project: providing services to taxonomists for standard genome sequencing and annotation.</title>
        <authorList>
            <consortium name="The Broad Institute Genomics Platform"/>
            <consortium name="The Broad Institute Genome Sequencing Center for Infectious Disease"/>
            <person name="Wu L."/>
            <person name="Ma J."/>
        </authorList>
    </citation>
    <scope>NUCLEOTIDE SEQUENCE [LARGE SCALE GENOMIC DNA]</scope>
    <source>
        <strain evidence="3">JCM 19212</strain>
    </source>
</reference>